<dbReference type="AlphaFoldDB" id="A0A6J7TLG2"/>
<sequence length="75" mass="8313">MIEVNLEGALVISSSMSWIPIIWFCSFTRTATDAELKSPLFNSEITNDLADTFSGSDTESSKSRNISSAFNRRAF</sequence>
<evidence type="ECO:0000256" key="1">
    <source>
        <dbReference type="SAM" id="MobiDB-lite"/>
    </source>
</evidence>
<feature type="region of interest" description="Disordered" evidence="1">
    <location>
        <begin position="53"/>
        <end position="75"/>
    </location>
</feature>
<name>A0A6J7TLG2_9ZZZZ</name>
<proteinExistence type="predicted"/>
<gene>
    <name evidence="2" type="ORF">UFOPK4303_01205</name>
</gene>
<evidence type="ECO:0000313" key="2">
    <source>
        <dbReference type="EMBL" id="CAB5054261.1"/>
    </source>
</evidence>
<reference evidence="2" key="1">
    <citation type="submission" date="2020-05" db="EMBL/GenBank/DDBJ databases">
        <authorList>
            <person name="Chiriac C."/>
            <person name="Salcher M."/>
            <person name="Ghai R."/>
            <person name="Kavagutti S V."/>
        </authorList>
    </citation>
    <scope>NUCLEOTIDE SEQUENCE</scope>
</reference>
<organism evidence="2">
    <name type="scientific">freshwater metagenome</name>
    <dbReference type="NCBI Taxonomy" id="449393"/>
    <lineage>
        <taxon>unclassified sequences</taxon>
        <taxon>metagenomes</taxon>
        <taxon>ecological metagenomes</taxon>
    </lineage>
</organism>
<dbReference type="EMBL" id="CAFBQI010000139">
    <property type="protein sequence ID" value="CAB5054261.1"/>
    <property type="molecule type" value="Genomic_DNA"/>
</dbReference>
<protein>
    <submittedName>
        <fullName evidence="2">Unannotated protein</fullName>
    </submittedName>
</protein>
<accession>A0A6J7TLG2</accession>